<dbReference type="Pfam" id="PF19040">
    <property type="entry name" value="SGNH"/>
    <property type="match status" value="1"/>
</dbReference>
<feature type="transmembrane region" description="Helical" evidence="1">
    <location>
        <begin position="194"/>
        <end position="217"/>
    </location>
</feature>
<evidence type="ECO:0000259" key="2">
    <source>
        <dbReference type="Pfam" id="PF01757"/>
    </source>
</evidence>
<evidence type="ECO:0000259" key="3">
    <source>
        <dbReference type="Pfam" id="PF19040"/>
    </source>
</evidence>
<sequence>MSVTKANSGYIPAIDGLRAVAVSLVLLFHVKTPFFLGGYVGVDVFFVISGFLITRGIISASEKGKFSFANFYSRRAVRLFPALFVTILATLIAGFFVLSPSALEEMSGSALAAALFFANIFFALDAGYFDTASHLKPLLHMWSLSVEEQFYLVWPVTIIVLMRVFKGKAKYLIPIIGVLSLAAALYYAPKNANFVFFMTPFRIFQFCIGAGLAFWAFPVAGNKRGYLGLAAMVALVFATVWIGDTVTGVLPTALLPAALAGIFIATARTPILETIFASPPAVWLGRRSYSVYLVHWPIIVYYGIKTGFNFSPVDQIGLIVVSLVLGAVLYNCVEEPLRIHGKQSLTESKLKLAGIILPMAAALSLSVLFIQKDGFPSRVPEAVKSIVNNAPNDWATRLAEIRTGSCNIVVADHGFDDWNLEICGEVDPTRPNVFVIGDSYTGGTYMAFKRAYPDVNFLQMSIPGCRLKLPENMPDEGKYADCKRLYALFFNELLPSRQYDAVIFTSNWLPNLHTDIGDVLKASADTQTPSVLIGQRLAYSEKLPTILESSISLSEAQKSADRKIDQANIKWNEFYKTRYGPQADVFVDFLELACTPECSIATNDGRMIILDDRHLTEVGAEVMAAKIRRKYDPQLRPIFKAKAIASEGQNGRKSQLVMQCSAVGSAKPFVREYSLSQESGMWKLDRSNPTSGAFERWDLNISPEGVVSIAGEYQEGAGGMKEISFSGISFDDILIANGKRGPRDCRLVADLK</sequence>
<evidence type="ECO:0000256" key="1">
    <source>
        <dbReference type="SAM" id="Phobius"/>
    </source>
</evidence>
<dbReference type="GO" id="GO:0009103">
    <property type="term" value="P:lipopolysaccharide biosynthetic process"/>
    <property type="evidence" value="ECO:0007669"/>
    <property type="project" value="TreeGrafter"/>
</dbReference>
<gene>
    <name evidence="4" type="ORF">GCM10011309_20790</name>
</gene>
<keyword evidence="4" id="KW-0808">Transferase</keyword>
<feature type="domain" description="Acyltransferase 3" evidence="2">
    <location>
        <begin position="12"/>
        <end position="329"/>
    </location>
</feature>
<dbReference type="InterPro" id="IPR043968">
    <property type="entry name" value="SGNH"/>
</dbReference>
<dbReference type="RefSeq" id="WP_189585361.1">
    <property type="nucleotide sequence ID" value="NZ_BMYV01000002.1"/>
</dbReference>
<dbReference type="EMBL" id="BMYV01000002">
    <property type="protein sequence ID" value="GGX70524.1"/>
    <property type="molecule type" value="Genomic_DNA"/>
</dbReference>
<dbReference type="GO" id="GO:0016020">
    <property type="term" value="C:membrane"/>
    <property type="evidence" value="ECO:0007669"/>
    <property type="project" value="TreeGrafter"/>
</dbReference>
<proteinExistence type="predicted"/>
<dbReference type="AlphaFoldDB" id="A0A918NG44"/>
<evidence type="ECO:0000313" key="4">
    <source>
        <dbReference type="EMBL" id="GGX70524.1"/>
    </source>
</evidence>
<protein>
    <submittedName>
        <fullName evidence="4">Acyltransferase</fullName>
    </submittedName>
</protein>
<evidence type="ECO:0000313" key="5">
    <source>
        <dbReference type="Proteomes" id="UP000600865"/>
    </source>
</evidence>
<feature type="transmembrane region" description="Helical" evidence="1">
    <location>
        <begin position="249"/>
        <end position="267"/>
    </location>
</feature>
<name>A0A918NG44_9PROT</name>
<keyword evidence="4" id="KW-0012">Acyltransferase</keyword>
<feature type="transmembrane region" description="Helical" evidence="1">
    <location>
        <begin position="79"/>
        <end position="98"/>
    </location>
</feature>
<feature type="transmembrane region" description="Helical" evidence="1">
    <location>
        <begin position="12"/>
        <end position="30"/>
    </location>
</feature>
<dbReference type="GO" id="GO:0016747">
    <property type="term" value="F:acyltransferase activity, transferring groups other than amino-acyl groups"/>
    <property type="evidence" value="ECO:0007669"/>
    <property type="project" value="InterPro"/>
</dbReference>
<comment type="caution">
    <text evidence="4">The sequence shown here is derived from an EMBL/GenBank/DDBJ whole genome shotgun (WGS) entry which is preliminary data.</text>
</comment>
<dbReference type="InterPro" id="IPR050879">
    <property type="entry name" value="Acyltransferase_3"/>
</dbReference>
<dbReference type="SUPFAM" id="SSF52266">
    <property type="entry name" value="SGNH hydrolase"/>
    <property type="match status" value="1"/>
</dbReference>
<organism evidence="4 5">
    <name type="scientific">Litorimonas cladophorae</name>
    <dbReference type="NCBI Taxonomy" id="1220491"/>
    <lineage>
        <taxon>Bacteria</taxon>
        <taxon>Pseudomonadati</taxon>
        <taxon>Pseudomonadota</taxon>
        <taxon>Alphaproteobacteria</taxon>
        <taxon>Maricaulales</taxon>
        <taxon>Robiginitomaculaceae</taxon>
    </lineage>
</organism>
<feature type="transmembrane region" description="Helical" evidence="1">
    <location>
        <begin position="110"/>
        <end position="129"/>
    </location>
</feature>
<keyword evidence="5" id="KW-1185">Reference proteome</keyword>
<feature type="domain" description="SGNH" evidence="3">
    <location>
        <begin position="421"/>
        <end position="628"/>
    </location>
</feature>
<feature type="transmembrane region" description="Helical" evidence="1">
    <location>
        <begin position="171"/>
        <end position="188"/>
    </location>
</feature>
<reference evidence="4 5" key="1">
    <citation type="journal article" date="2014" name="Int. J. Syst. Evol. Microbiol.">
        <title>Complete genome sequence of Corynebacterium casei LMG S-19264T (=DSM 44701T), isolated from a smear-ripened cheese.</title>
        <authorList>
            <consortium name="US DOE Joint Genome Institute (JGI-PGF)"/>
            <person name="Walter F."/>
            <person name="Albersmeier A."/>
            <person name="Kalinowski J."/>
            <person name="Ruckert C."/>
        </authorList>
    </citation>
    <scope>NUCLEOTIDE SEQUENCE [LARGE SCALE GENOMIC DNA]</scope>
    <source>
        <strain evidence="4 5">KCTC 23968</strain>
    </source>
</reference>
<keyword evidence="1" id="KW-0472">Membrane</keyword>
<keyword evidence="1" id="KW-1133">Transmembrane helix</keyword>
<accession>A0A918NG44</accession>
<feature type="transmembrane region" description="Helical" evidence="1">
    <location>
        <begin position="352"/>
        <end position="370"/>
    </location>
</feature>
<dbReference type="InterPro" id="IPR002656">
    <property type="entry name" value="Acyl_transf_3_dom"/>
</dbReference>
<feature type="transmembrane region" description="Helical" evidence="1">
    <location>
        <begin position="36"/>
        <end position="58"/>
    </location>
</feature>
<feature type="transmembrane region" description="Helical" evidence="1">
    <location>
        <begin position="316"/>
        <end position="332"/>
    </location>
</feature>
<dbReference type="Pfam" id="PF01757">
    <property type="entry name" value="Acyl_transf_3"/>
    <property type="match status" value="1"/>
</dbReference>
<dbReference type="Proteomes" id="UP000600865">
    <property type="component" value="Unassembled WGS sequence"/>
</dbReference>
<feature type="transmembrane region" description="Helical" evidence="1">
    <location>
        <begin position="288"/>
        <end position="304"/>
    </location>
</feature>
<dbReference type="PANTHER" id="PTHR23028">
    <property type="entry name" value="ACETYLTRANSFERASE"/>
    <property type="match status" value="1"/>
</dbReference>
<feature type="transmembrane region" description="Helical" evidence="1">
    <location>
        <begin position="224"/>
        <end position="243"/>
    </location>
</feature>
<keyword evidence="1" id="KW-0812">Transmembrane</keyword>
<dbReference type="PANTHER" id="PTHR23028:SF53">
    <property type="entry name" value="ACYL_TRANSF_3 DOMAIN-CONTAINING PROTEIN"/>
    <property type="match status" value="1"/>
</dbReference>